<feature type="compositionally biased region" description="Low complexity" evidence="1">
    <location>
        <begin position="202"/>
        <end position="211"/>
    </location>
</feature>
<accession>A0A1J4P1C0</accession>
<organism evidence="2 3">
    <name type="scientific">Streptomyces mangrovisoli</name>
    <dbReference type="NCBI Taxonomy" id="1428628"/>
    <lineage>
        <taxon>Bacteria</taxon>
        <taxon>Bacillati</taxon>
        <taxon>Actinomycetota</taxon>
        <taxon>Actinomycetes</taxon>
        <taxon>Kitasatosporales</taxon>
        <taxon>Streptomycetaceae</taxon>
        <taxon>Streptomyces</taxon>
    </lineage>
</organism>
<name>A0A1J4P1C0_9ACTN</name>
<dbReference type="EMBL" id="LAVA02000030">
    <property type="protein sequence ID" value="OIJ67246.1"/>
    <property type="molecule type" value="Genomic_DNA"/>
</dbReference>
<proteinExistence type="predicted"/>
<dbReference type="STRING" id="1428628.WN71_014705"/>
<sequence>MIVCVVAVLAVAAALTLRARRHPGGPSLKRRFGPEYDRTVAQHDGDTAAAERELAARVERHGDLRSRPLDPERREGYEARWAAAQETFVDSPRDAVTEADRLLSELARDRGFPDGGQYEEQLAALSVHHAHHVQGYRQVHGVARTGEGGTEELRTSMVEARGLFEDLIGDGRTPADTKAAERADAKADTRADTTGDTKADTQADTTADTKAGSTSDHGWIIGGHRHKEGRTT</sequence>
<dbReference type="AlphaFoldDB" id="A0A1J4P1C0"/>
<evidence type="ECO:0000313" key="2">
    <source>
        <dbReference type="EMBL" id="OIJ67246.1"/>
    </source>
</evidence>
<keyword evidence="3" id="KW-1185">Reference proteome</keyword>
<gene>
    <name evidence="2" type="ORF">WN71_014705</name>
</gene>
<dbReference type="Proteomes" id="UP000034196">
    <property type="component" value="Unassembled WGS sequence"/>
</dbReference>
<comment type="caution">
    <text evidence="2">The sequence shown here is derived from an EMBL/GenBank/DDBJ whole genome shotgun (WGS) entry which is preliminary data.</text>
</comment>
<feature type="compositionally biased region" description="Basic and acidic residues" evidence="1">
    <location>
        <begin position="173"/>
        <end position="201"/>
    </location>
</feature>
<protein>
    <recommendedName>
        <fullName evidence="4">Secreted protein</fullName>
    </recommendedName>
</protein>
<feature type="region of interest" description="Disordered" evidence="1">
    <location>
        <begin position="168"/>
        <end position="232"/>
    </location>
</feature>
<evidence type="ECO:0008006" key="4">
    <source>
        <dbReference type="Google" id="ProtNLM"/>
    </source>
</evidence>
<evidence type="ECO:0000313" key="3">
    <source>
        <dbReference type="Proteomes" id="UP000034196"/>
    </source>
</evidence>
<reference evidence="2" key="1">
    <citation type="submission" date="2016-10" db="EMBL/GenBank/DDBJ databases">
        <title>Genome sequence of Streptomyces mangrovisoli MUSC 149.</title>
        <authorList>
            <person name="Lee L.-H."/>
            <person name="Ser H.-L."/>
        </authorList>
    </citation>
    <scope>NUCLEOTIDE SEQUENCE [LARGE SCALE GENOMIC DNA]</scope>
    <source>
        <strain evidence="2">MUSC 149</strain>
    </source>
</reference>
<evidence type="ECO:0000256" key="1">
    <source>
        <dbReference type="SAM" id="MobiDB-lite"/>
    </source>
</evidence>
<feature type="compositionally biased region" description="Basic residues" evidence="1">
    <location>
        <begin position="223"/>
        <end position="232"/>
    </location>
</feature>